<organism evidence="1 2">
    <name type="scientific">Araneus ventricosus</name>
    <name type="common">Orbweaver spider</name>
    <name type="synonym">Epeira ventricosa</name>
    <dbReference type="NCBI Taxonomy" id="182803"/>
    <lineage>
        <taxon>Eukaryota</taxon>
        <taxon>Metazoa</taxon>
        <taxon>Ecdysozoa</taxon>
        <taxon>Arthropoda</taxon>
        <taxon>Chelicerata</taxon>
        <taxon>Arachnida</taxon>
        <taxon>Araneae</taxon>
        <taxon>Araneomorphae</taxon>
        <taxon>Entelegynae</taxon>
        <taxon>Araneoidea</taxon>
        <taxon>Araneidae</taxon>
        <taxon>Araneus</taxon>
    </lineage>
</organism>
<name>A0A4Y2VVE9_ARAVE</name>
<keyword evidence="2" id="KW-1185">Reference proteome</keyword>
<proteinExistence type="predicted"/>
<evidence type="ECO:0000313" key="2">
    <source>
        <dbReference type="Proteomes" id="UP000499080"/>
    </source>
</evidence>
<dbReference type="AlphaFoldDB" id="A0A4Y2VVE9"/>
<gene>
    <name evidence="1" type="ORF">AVEN_210713_1</name>
</gene>
<dbReference type="Proteomes" id="UP000499080">
    <property type="component" value="Unassembled WGS sequence"/>
</dbReference>
<reference evidence="1 2" key="1">
    <citation type="journal article" date="2019" name="Sci. Rep.">
        <title>Orb-weaving spider Araneus ventricosus genome elucidates the spidroin gene catalogue.</title>
        <authorList>
            <person name="Kono N."/>
            <person name="Nakamura H."/>
            <person name="Ohtoshi R."/>
            <person name="Moran D.A.P."/>
            <person name="Shinohara A."/>
            <person name="Yoshida Y."/>
            <person name="Fujiwara M."/>
            <person name="Mori M."/>
            <person name="Tomita M."/>
            <person name="Arakawa K."/>
        </authorList>
    </citation>
    <scope>NUCLEOTIDE SEQUENCE [LARGE SCALE GENOMIC DNA]</scope>
</reference>
<evidence type="ECO:0000313" key="1">
    <source>
        <dbReference type="EMBL" id="GBO29109.1"/>
    </source>
</evidence>
<comment type="caution">
    <text evidence="1">The sequence shown here is derived from an EMBL/GenBank/DDBJ whole genome shotgun (WGS) entry which is preliminary data.</text>
</comment>
<dbReference type="EMBL" id="BGPR01052245">
    <property type="protein sequence ID" value="GBO29109.1"/>
    <property type="molecule type" value="Genomic_DNA"/>
</dbReference>
<accession>A0A4Y2VVE9</accession>
<sequence>DTTMAITTSKKTAHISSHPVTVIYNPSPNATMNGSPKECLSPKSLSLASLPSLLLIFIEMQICSPNDNSRTPEW</sequence>
<feature type="non-terminal residue" evidence="1">
    <location>
        <position position="1"/>
    </location>
</feature>
<protein>
    <submittedName>
        <fullName evidence="1">Uncharacterized protein</fullName>
    </submittedName>
</protein>